<gene>
    <name evidence="1" type="ORF">T265_08263</name>
</gene>
<organism evidence="1 2">
    <name type="scientific">Opisthorchis viverrini</name>
    <name type="common">Southeast Asian liver fluke</name>
    <dbReference type="NCBI Taxonomy" id="6198"/>
    <lineage>
        <taxon>Eukaryota</taxon>
        <taxon>Metazoa</taxon>
        <taxon>Spiralia</taxon>
        <taxon>Lophotrochozoa</taxon>
        <taxon>Platyhelminthes</taxon>
        <taxon>Trematoda</taxon>
        <taxon>Digenea</taxon>
        <taxon>Opisthorchiida</taxon>
        <taxon>Opisthorchiata</taxon>
        <taxon>Opisthorchiidae</taxon>
        <taxon>Opisthorchis</taxon>
    </lineage>
</organism>
<sequence length="66" mass="7607">MKLRLFTTSQPDHQSDVVASQLLFMTDKTEMNQDLRTLVSRFMTWVPGPRAFLGWNSSWAPKGFDS</sequence>
<evidence type="ECO:0000313" key="1">
    <source>
        <dbReference type="EMBL" id="KER23967.1"/>
    </source>
</evidence>
<dbReference type="RefSeq" id="XP_009172275.1">
    <property type="nucleotide sequence ID" value="XM_009174011.1"/>
</dbReference>
<dbReference type="Proteomes" id="UP000054324">
    <property type="component" value="Unassembled WGS sequence"/>
</dbReference>
<dbReference type="CTD" id="20322442"/>
<dbReference type="KEGG" id="ovi:T265_08263"/>
<protein>
    <submittedName>
        <fullName evidence="1">Uncharacterized protein</fullName>
    </submittedName>
</protein>
<evidence type="ECO:0000313" key="2">
    <source>
        <dbReference type="Proteomes" id="UP000054324"/>
    </source>
</evidence>
<accession>A0A074ZE84</accession>
<proteinExistence type="predicted"/>
<reference evidence="1 2" key="1">
    <citation type="submission" date="2013-11" db="EMBL/GenBank/DDBJ databases">
        <title>Opisthorchis viverrini - life in the bile duct.</title>
        <authorList>
            <person name="Young N.D."/>
            <person name="Nagarajan N."/>
            <person name="Lin S.J."/>
            <person name="Korhonen P.K."/>
            <person name="Jex A.R."/>
            <person name="Hall R.S."/>
            <person name="Safavi-Hemami H."/>
            <person name="Kaewkong W."/>
            <person name="Bertrand D."/>
            <person name="Gao S."/>
            <person name="Seet Q."/>
            <person name="Wongkham S."/>
            <person name="Teh B.T."/>
            <person name="Wongkham C."/>
            <person name="Intapan P.M."/>
            <person name="Maleewong W."/>
            <person name="Yang X."/>
            <person name="Hu M."/>
            <person name="Wang Z."/>
            <person name="Hofmann A."/>
            <person name="Sternberg P.W."/>
            <person name="Tan P."/>
            <person name="Wang J."/>
            <person name="Gasser R.B."/>
        </authorList>
    </citation>
    <scope>NUCLEOTIDE SEQUENCE [LARGE SCALE GENOMIC DNA]</scope>
</reference>
<keyword evidence="2" id="KW-1185">Reference proteome</keyword>
<dbReference type="EMBL" id="KL596828">
    <property type="protein sequence ID" value="KER23967.1"/>
    <property type="molecule type" value="Genomic_DNA"/>
</dbReference>
<dbReference type="GeneID" id="20322442"/>
<name>A0A074ZE84_OPIVI</name>
<dbReference type="AlphaFoldDB" id="A0A074ZE84"/>